<dbReference type="AlphaFoldDB" id="A0A8C9P3N9"/>
<proteinExistence type="predicted"/>
<feature type="compositionally biased region" description="Polar residues" evidence="1">
    <location>
        <begin position="49"/>
        <end position="69"/>
    </location>
</feature>
<accession>A0A8C9P3N9</accession>
<feature type="region of interest" description="Disordered" evidence="1">
    <location>
        <begin position="173"/>
        <end position="196"/>
    </location>
</feature>
<organism evidence="2 3">
    <name type="scientific">Spermophilus dauricus</name>
    <name type="common">Daurian ground squirrel</name>
    <dbReference type="NCBI Taxonomy" id="99837"/>
    <lineage>
        <taxon>Eukaryota</taxon>
        <taxon>Metazoa</taxon>
        <taxon>Chordata</taxon>
        <taxon>Craniata</taxon>
        <taxon>Vertebrata</taxon>
        <taxon>Euteleostomi</taxon>
        <taxon>Mammalia</taxon>
        <taxon>Eutheria</taxon>
        <taxon>Euarchontoglires</taxon>
        <taxon>Glires</taxon>
        <taxon>Rodentia</taxon>
        <taxon>Sciuromorpha</taxon>
        <taxon>Sciuridae</taxon>
        <taxon>Xerinae</taxon>
        <taxon>Marmotini</taxon>
        <taxon>Spermophilus</taxon>
    </lineage>
</organism>
<evidence type="ECO:0000313" key="2">
    <source>
        <dbReference type="Ensembl" id="ENSSDAP00000002915.1"/>
    </source>
</evidence>
<evidence type="ECO:0000313" key="3">
    <source>
        <dbReference type="Proteomes" id="UP000694422"/>
    </source>
</evidence>
<dbReference type="Ensembl" id="ENSSDAT00000003368.1">
    <property type="protein sequence ID" value="ENSSDAP00000002915.1"/>
    <property type="gene ID" value="ENSSDAG00000002804.1"/>
</dbReference>
<keyword evidence="3" id="KW-1185">Reference proteome</keyword>
<sequence>MNKRDRISHLTYRVQPTLNGHLNPTGDKSAAGLPLPSLAAAIPNPLPQPSTRMPVSNPPQTLQSNSDSPRTPGGWGTQTLAFGNFSGNGSLYEAQEDKNTSRTSLETLLAGSALKCPRHMEETIQCLTKSPERSLKKKKSWAQWHMPVIPVAWEKEEDVQREEEIAKLSNSSLNSRLRAGCTASTEPSSIPNSQII</sequence>
<dbReference type="Proteomes" id="UP000694422">
    <property type="component" value="Unplaced"/>
</dbReference>
<evidence type="ECO:0000256" key="1">
    <source>
        <dbReference type="SAM" id="MobiDB-lite"/>
    </source>
</evidence>
<reference evidence="2" key="1">
    <citation type="submission" date="2025-08" db="UniProtKB">
        <authorList>
            <consortium name="Ensembl"/>
        </authorList>
    </citation>
    <scope>IDENTIFICATION</scope>
</reference>
<feature type="compositionally biased region" description="Polar residues" evidence="1">
    <location>
        <begin position="182"/>
        <end position="196"/>
    </location>
</feature>
<reference evidence="2" key="2">
    <citation type="submission" date="2025-09" db="UniProtKB">
        <authorList>
            <consortium name="Ensembl"/>
        </authorList>
    </citation>
    <scope>IDENTIFICATION</scope>
</reference>
<feature type="region of interest" description="Disordered" evidence="1">
    <location>
        <begin position="39"/>
        <end position="77"/>
    </location>
</feature>
<protein>
    <submittedName>
        <fullName evidence="2">Uncharacterized protein</fullName>
    </submittedName>
</protein>
<name>A0A8C9P3N9_SPEDA</name>